<protein>
    <submittedName>
        <fullName evidence="1">Putative ovule protein</fullName>
    </submittedName>
</protein>
<organism evidence="1">
    <name type="scientific">Solanum chacoense</name>
    <name type="common">Chaco potato</name>
    <dbReference type="NCBI Taxonomy" id="4108"/>
    <lineage>
        <taxon>Eukaryota</taxon>
        <taxon>Viridiplantae</taxon>
        <taxon>Streptophyta</taxon>
        <taxon>Embryophyta</taxon>
        <taxon>Tracheophyta</taxon>
        <taxon>Spermatophyta</taxon>
        <taxon>Magnoliopsida</taxon>
        <taxon>eudicotyledons</taxon>
        <taxon>Gunneridae</taxon>
        <taxon>Pentapetalae</taxon>
        <taxon>asterids</taxon>
        <taxon>lamiids</taxon>
        <taxon>Solanales</taxon>
        <taxon>Solanaceae</taxon>
        <taxon>Solanoideae</taxon>
        <taxon>Solaneae</taxon>
        <taxon>Solanum</taxon>
    </lineage>
</organism>
<evidence type="ECO:0000313" key="1">
    <source>
        <dbReference type="EMBL" id="JAP11357.1"/>
    </source>
</evidence>
<name>A0A0V0GU15_SOLCH</name>
<dbReference type="AlphaFoldDB" id="A0A0V0GU15"/>
<reference evidence="1" key="1">
    <citation type="submission" date="2015-12" db="EMBL/GenBank/DDBJ databases">
        <title>Gene expression during late stages of embryo sac development: a critical building block for successful pollen-pistil interactions.</title>
        <authorList>
            <person name="Liu Y."/>
            <person name="Joly V."/>
            <person name="Sabar M."/>
            <person name="Matton D.P."/>
        </authorList>
    </citation>
    <scope>NUCLEOTIDE SEQUENCE</scope>
</reference>
<dbReference type="EMBL" id="GEDG01031467">
    <property type="protein sequence ID" value="JAP11357.1"/>
    <property type="molecule type" value="Transcribed_RNA"/>
</dbReference>
<accession>A0A0V0GU15</accession>
<proteinExistence type="predicted"/>
<sequence>MWKRKRISSKLVKDRTALQLQCNFREPHTLTERRVLFPLLIYYSYLEVRVGKDQHCINTLVQHAYNFVH</sequence>